<feature type="compositionally biased region" description="Low complexity" evidence="1">
    <location>
        <begin position="123"/>
        <end position="142"/>
    </location>
</feature>
<organism evidence="2 3">
    <name type="scientific">Purpureocillium lilacinum</name>
    <name type="common">Paecilomyces lilacinus</name>
    <dbReference type="NCBI Taxonomy" id="33203"/>
    <lineage>
        <taxon>Eukaryota</taxon>
        <taxon>Fungi</taxon>
        <taxon>Dikarya</taxon>
        <taxon>Ascomycota</taxon>
        <taxon>Pezizomycotina</taxon>
        <taxon>Sordariomycetes</taxon>
        <taxon>Hypocreomycetidae</taxon>
        <taxon>Hypocreales</taxon>
        <taxon>Ophiocordycipitaceae</taxon>
        <taxon>Purpureocillium</taxon>
    </lineage>
</organism>
<name>A0A179HMK9_PURLI</name>
<feature type="compositionally biased region" description="Polar residues" evidence="1">
    <location>
        <begin position="409"/>
        <end position="418"/>
    </location>
</feature>
<feature type="region of interest" description="Disordered" evidence="1">
    <location>
        <begin position="755"/>
        <end position="785"/>
    </location>
</feature>
<feature type="compositionally biased region" description="Polar residues" evidence="1">
    <location>
        <begin position="759"/>
        <end position="771"/>
    </location>
</feature>
<proteinExistence type="predicted"/>
<dbReference type="GO" id="GO:0038203">
    <property type="term" value="P:TORC2 signaling"/>
    <property type="evidence" value="ECO:0007669"/>
    <property type="project" value="TreeGrafter"/>
</dbReference>
<feature type="compositionally biased region" description="Gly residues" evidence="1">
    <location>
        <begin position="269"/>
        <end position="280"/>
    </location>
</feature>
<feature type="compositionally biased region" description="Polar residues" evidence="1">
    <location>
        <begin position="475"/>
        <end position="493"/>
    </location>
</feature>
<accession>A0A179HMK9</accession>
<dbReference type="AlphaFoldDB" id="A0A179HMK9"/>
<reference evidence="2 3" key="1">
    <citation type="submission" date="2016-02" db="EMBL/GenBank/DDBJ databases">
        <title>Biosynthesis of antibiotic leucinostatins and their inhibition on Phytophthora in bio-control Purpureocillium lilacinum.</title>
        <authorList>
            <person name="Wang G."/>
            <person name="Liu Z."/>
            <person name="Lin R."/>
            <person name="Li E."/>
            <person name="Mao Z."/>
            <person name="Ling J."/>
            <person name="Yin W."/>
            <person name="Xie B."/>
        </authorList>
    </citation>
    <scope>NUCLEOTIDE SEQUENCE [LARGE SCALE GENOMIC DNA]</scope>
    <source>
        <strain evidence="2">PLFJ-1</strain>
    </source>
</reference>
<feature type="compositionally biased region" description="Pro residues" evidence="1">
    <location>
        <begin position="347"/>
        <end position="359"/>
    </location>
</feature>
<dbReference type="KEGG" id="plj:28887069"/>
<dbReference type="Pfam" id="PF08539">
    <property type="entry name" value="HbrB"/>
    <property type="match status" value="1"/>
</dbReference>
<evidence type="ECO:0000256" key="1">
    <source>
        <dbReference type="SAM" id="MobiDB-lite"/>
    </source>
</evidence>
<feature type="compositionally biased region" description="Polar residues" evidence="1">
    <location>
        <begin position="238"/>
        <end position="252"/>
    </location>
</feature>
<feature type="compositionally biased region" description="Basic and acidic residues" evidence="1">
    <location>
        <begin position="515"/>
        <end position="526"/>
    </location>
</feature>
<dbReference type="PANTHER" id="PTHR32428">
    <property type="entry name" value="TARGET OF RAPAMYCIN COMPLEX 2 SUBUNIT BIT61-RELATED"/>
    <property type="match status" value="1"/>
</dbReference>
<evidence type="ECO:0000313" key="3">
    <source>
        <dbReference type="Proteomes" id="UP000078340"/>
    </source>
</evidence>
<gene>
    <name evidence="2" type="ORF">VFPFJ_04940</name>
</gene>
<sequence>MQHQHQQAGQPPPPPPPGSAPPAASSSMRPQHRAPGSFSPLPNGGATSPSVQASSAAFSSYHNQQQQQQQQQHQPSGPPRPPPLRIDSSGSDDSSAAASSALGVSKTRQQQHRVDSPATPIYSQFASSTSSASLQPQQQQQQQHHHHLNFSRPAAAAGARLVTPSLSAAPLLKGHSRKHSATQGLFDSTLPSTSTSNLSQLSMAQSSQAAAAAAAAAATSNSSSLSASQMAAKAAVMSHQNTSHVRQRSQTVPFPGGEPNDAGQRRGSGQNGGGVAGGKGPMSPPMLSLTEASAPRDSYFATAAAANHHQQHQDRHVSHSPAATAAANVVFPRSGHNSPREKSVSPQPFPPMPQIPPPVPEKEKPLPKPEKSKVKLFSRPSKISISKGDAKDKPLPSPGKIGSALSVLQRGNFSTSSLVDPPNPSLYSLNNSSSATIRPIDSLTEDKGKEKEKKHHFLSRQKQKLKDEYHLPLSSAASNSKPTDPNAPSSLYNFNVPASPAPGGSSFVKAKKDKKLAERSDSRMDTESPFGLQGDGALPSLSQQSTLYDPVDPGRLGLQNHVSLDDAWPYLKAKLLVIFEGEDLRLPVEDFNRVVQMHIKWCIHKRSPNAMVDDMRDLLATGFSSLDRTLRLTPEDRFVPTLVELWLFTFTSILPYMQSVFLPLDLEVSGRGIIMTPEQARDFWGGIVTAAAPSTAGRPPARVAPAGSVLDVRRLVLTAFRDIVILPRYDTLKNMFSRLSLEFLPSLASPPPLGDANLGNLSSSPSESFTSMARPGTAMSLDPSVGSYNSTSTTLLGDGSERGRSRAVSNVSFGSHGSDGVAGGGGVRPYTPSGGGVVQVLSSVREQNVEDSKQVTDMVGRMLQCMSVLSGLGSVGGDADDEGNRKVVELCKMLKLNWLGRGRTGRNRRGIVGGRVRRDDLREEVRVI</sequence>
<feature type="compositionally biased region" description="Low complexity" evidence="1">
    <location>
        <begin position="188"/>
        <end position="235"/>
    </location>
</feature>
<feature type="compositionally biased region" description="Pro residues" evidence="1">
    <location>
        <begin position="10"/>
        <end position="20"/>
    </location>
</feature>
<comment type="caution">
    <text evidence="2">The sequence shown here is derived from an EMBL/GenBank/DDBJ whole genome shotgun (WGS) entry which is preliminary data.</text>
</comment>
<dbReference type="STRING" id="33203.A0A179HMK9"/>
<dbReference type="GO" id="GO:0031932">
    <property type="term" value="C:TORC2 complex"/>
    <property type="evidence" value="ECO:0007669"/>
    <property type="project" value="TreeGrafter"/>
</dbReference>
<dbReference type="EMBL" id="LSBI01000004">
    <property type="protein sequence ID" value="OAQ90781.1"/>
    <property type="molecule type" value="Genomic_DNA"/>
</dbReference>
<feature type="compositionally biased region" description="Basic and acidic residues" evidence="1">
    <location>
        <begin position="360"/>
        <end position="373"/>
    </location>
</feature>
<dbReference type="InterPro" id="IPR013745">
    <property type="entry name" value="Bit61/PRR5"/>
</dbReference>
<dbReference type="Proteomes" id="UP000078340">
    <property type="component" value="Unassembled WGS sequence"/>
</dbReference>
<feature type="compositionally biased region" description="Low complexity" evidence="1">
    <location>
        <begin position="425"/>
        <end position="434"/>
    </location>
</feature>
<dbReference type="OMA" id="VELWLFT"/>
<feature type="region of interest" description="Disordered" evidence="1">
    <location>
        <begin position="173"/>
        <end position="546"/>
    </location>
</feature>
<feature type="compositionally biased region" description="Basic residues" evidence="1">
    <location>
        <begin position="452"/>
        <end position="463"/>
    </location>
</feature>
<protein>
    <submittedName>
        <fullName evidence="2">HbrB-like protein</fullName>
    </submittedName>
</protein>
<dbReference type="GeneID" id="28887069"/>
<feature type="compositionally biased region" description="Low complexity" evidence="1">
    <location>
        <begin position="87"/>
        <end position="101"/>
    </location>
</feature>
<evidence type="ECO:0000313" key="2">
    <source>
        <dbReference type="EMBL" id="OAQ90781.1"/>
    </source>
</evidence>
<feature type="compositionally biased region" description="Polar residues" evidence="1">
    <location>
        <begin position="45"/>
        <end position="63"/>
    </location>
</feature>
<feature type="region of interest" description="Disordered" evidence="1">
    <location>
        <begin position="1"/>
        <end position="156"/>
    </location>
</feature>
<dbReference type="PANTHER" id="PTHR32428:SF2">
    <property type="entry name" value="TARGET OF RAPAMYCIN COMPLEX 2 SUBUNIT BIT61-RELATED"/>
    <property type="match status" value="1"/>
</dbReference>
<feature type="compositionally biased region" description="Low complexity" evidence="1">
    <location>
        <begin position="64"/>
        <end position="75"/>
    </location>
</feature>